<dbReference type="RefSeq" id="WP_155694282.1">
    <property type="nucleotide sequence ID" value="NZ_BAAAFQ010000006.1"/>
</dbReference>
<dbReference type="PANTHER" id="PTHR43110:SF1">
    <property type="entry name" value="THIOL PEROXIDASE"/>
    <property type="match status" value="1"/>
</dbReference>
<dbReference type="PROSITE" id="PS51352">
    <property type="entry name" value="THIOREDOXIN_2"/>
    <property type="match status" value="1"/>
</dbReference>
<dbReference type="OrthoDB" id="9781543at2"/>
<dbReference type="NCBIfam" id="NF001808">
    <property type="entry name" value="PRK00522.1"/>
    <property type="match status" value="1"/>
</dbReference>
<keyword evidence="4" id="KW-1015">Disulfide bond</keyword>
<dbReference type="InterPro" id="IPR050455">
    <property type="entry name" value="Tpx_Peroxidase_subfamily"/>
</dbReference>
<evidence type="ECO:0000256" key="2">
    <source>
        <dbReference type="ARBA" id="ARBA00022862"/>
    </source>
</evidence>
<comment type="caution">
    <text evidence="9">The sequence shown here is derived from an EMBL/GenBank/DDBJ whole genome shotgun (WGS) entry which is preliminary data.</text>
</comment>
<keyword evidence="2" id="KW-0049">Antioxidant</keyword>
<keyword evidence="10" id="KW-1185">Reference proteome</keyword>
<feature type="chain" id="PRO_5026773125" evidence="7">
    <location>
        <begin position="19"/>
        <end position="220"/>
    </location>
</feature>
<dbReference type="SUPFAM" id="SSF52833">
    <property type="entry name" value="Thioredoxin-like"/>
    <property type="match status" value="1"/>
</dbReference>
<evidence type="ECO:0000313" key="9">
    <source>
        <dbReference type="EMBL" id="MUH71504.1"/>
    </source>
</evidence>
<dbReference type="InterPro" id="IPR013740">
    <property type="entry name" value="Redoxin"/>
</dbReference>
<dbReference type="InterPro" id="IPR036249">
    <property type="entry name" value="Thioredoxin-like_sf"/>
</dbReference>
<evidence type="ECO:0000256" key="4">
    <source>
        <dbReference type="ARBA" id="ARBA00023157"/>
    </source>
</evidence>
<accession>A0A6N8F5R3</accession>
<dbReference type="Gene3D" id="3.40.30.10">
    <property type="entry name" value="Glutaredoxin"/>
    <property type="match status" value="1"/>
</dbReference>
<evidence type="ECO:0000259" key="8">
    <source>
        <dbReference type="PROSITE" id="PS51352"/>
    </source>
</evidence>
<keyword evidence="5" id="KW-0676">Redox-active center</keyword>
<dbReference type="Proteomes" id="UP000439994">
    <property type="component" value="Unassembled WGS sequence"/>
</dbReference>
<feature type="signal peptide" evidence="7">
    <location>
        <begin position="1"/>
        <end position="18"/>
    </location>
</feature>
<protein>
    <submittedName>
        <fullName evidence="9">Thiol peroxidase</fullName>
        <ecNumber evidence="9">1.11.1.-</ecNumber>
    </submittedName>
</protein>
<dbReference type="EC" id="1.11.1.-" evidence="9"/>
<evidence type="ECO:0000256" key="6">
    <source>
        <dbReference type="SAM" id="MobiDB-lite"/>
    </source>
</evidence>
<gene>
    <name evidence="9" type="ORF">GNP35_02705</name>
</gene>
<dbReference type="PROSITE" id="PS01265">
    <property type="entry name" value="TPX"/>
    <property type="match status" value="1"/>
</dbReference>
<organism evidence="9 10">
    <name type="scientific">Psychrosphaera haliotis</name>
    <dbReference type="NCBI Taxonomy" id="555083"/>
    <lineage>
        <taxon>Bacteria</taxon>
        <taxon>Pseudomonadati</taxon>
        <taxon>Pseudomonadota</taxon>
        <taxon>Gammaproteobacteria</taxon>
        <taxon>Alteromonadales</taxon>
        <taxon>Pseudoalteromonadaceae</taxon>
        <taxon>Psychrosphaera</taxon>
    </lineage>
</organism>
<evidence type="ECO:0000256" key="3">
    <source>
        <dbReference type="ARBA" id="ARBA00023002"/>
    </source>
</evidence>
<dbReference type="PANTHER" id="PTHR43110">
    <property type="entry name" value="THIOL PEROXIDASE"/>
    <property type="match status" value="1"/>
</dbReference>
<dbReference type="InterPro" id="IPR013766">
    <property type="entry name" value="Thioredoxin_domain"/>
</dbReference>
<sequence>MKKVLVTSLLFMSTLSLAYDIQKNLPVNYDIVKANGKSVALLGNQIELGDTAPDFRVVNDKFSLKTKADFAGKPLLISTVPSLDTGVCSIQTKRFNDEVENLPQDVVMLTISADLPFAQKRFCQAEKIDKLMTLSDSVWRDFGMNYGLLIKDMGLLARAIFVISPDDKIVYKEVVSELSEQPNYDAALEALRSISEQQMDDSEESLAGVTEEQAKKSDNL</sequence>
<evidence type="ECO:0000256" key="7">
    <source>
        <dbReference type="SAM" id="SignalP"/>
    </source>
</evidence>
<reference evidence="9 10" key="1">
    <citation type="submission" date="2019-11" db="EMBL/GenBank/DDBJ databases">
        <title>P. haliotis isolates from Z. marina roots.</title>
        <authorList>
            <person name="Cohen M."/>
            <person name="Jospin G."/>
            <person name="Eisen J.A."/>
            <person name="Coil D.A."/>
        </authorList>
    </citation>
    <scope>NUCLEOTIDE SEQUENCE [LARGE SCALE GENOMIC DNA]</scope>
    <source>
        <strain evidence="9 10">UCD-MCMsp1aY</strain>
    </source>
</reference>
<dbReference type="Pfam" id="PF08534">
    <property type="entry name" value="Redoxin"/>
    <property type="match status" value="1"/>
</dbReference>
<evidence type="ECO:0000256" key="5">
    <source>
        <dbReference type="ARBA" id="ARBA00023284"/>
    </source>
</evidence>
<dbReference type="InterPro" id="IPR002065">
    <property type="entry name" value="TPX"/>
</dbReference>
<name>A0A6N8F5R3_9GAMM</name>
<keyword evidence="7" id="KW-0732">Signal</keyword>
<dbReference type="InterPro" id="IPR018219">
    <property type="entry name" value="Tpx_CS"/>
</dbReference>
<feature type="region of interest" description="Disordered" evidence="6">
    <location>
        <begin position="197"/>
        <end position="220"/>
    </location>
</feature>
<dbReference type="AlphaFoldDB" id="A0A6N8F5R3"/>
<dbReference type="EMBL" id="WOCD01000001">
    <property type="protein sequence ID" value="MUH71504.1"/>
    <property type="molecule type" value="Genomic_DNA"/>
</dbReference>
<proteinExistence type="predicted"/>
<dbReference type="CDD" id="cd03014">
    <property type="entry name" value="PRX_Atyp2cys"/>
    <property type="match status" value="1"/>
</dbReference>
<dbReference type="GO" id="GO:0008379">
    <property type="term" value="F:thioredoxin peroxidase activity"/>
    <property type="evidence" value="ECO:0007669"/>
    <property type="project" value="InterPro"/>
</dbReference>
<keyword evidence="1 9" id="KW-0575">Peroxidase</keyword>
<keyword evidence="3 9" id="KW-0560">Oxidoreductase</keyword>
<evidence type="ECO:0000313" key="10">
    <source>
        <dbReference type="Proteomes" id="UP000439994"/>
    </source>
</evidence>
<feature type="domain" description="Thioredoxin" evidence="8">
    <location>
        <begin position="46"/>
        <end position="196"/>
    </location>
</feature>
<evidence type="ECO:0000256" key="1">
    <source>
        <dbReference type="ARBA" id="ARBA00022559"/>
    </source>
</evidence>